<name>A0ABR0ELU7_ZASCE</name>
<evidence type="ECO:0000256" key="1">
    <source>
        <dbReference type="ARBA" id="ARBA00022723"/>
    </source>
</evidence>
<keyword evidence="5" id="KW-0539">Nucleus</keyword>
<evidence type="ECO:0000256" key="4">
    <source>
        <dbReference type="ARBA" id="ARBA00023163"/>
    </source>
</evidence>
<keyword evidence="4" id="KW-0804">Transcription</keyword>
<dbReference type="PANTHER" id="PTHR47660:SF3">
    <property type="entry name" value="FINGER DOMAIN PROTEIN, PUTATIVE (AFU_ORTHOLOGUE AFUA_4G03310)-RELATED"/>
    <property type="match status" value="1"/>
</dbReference>
<reference evidence="6 7" key="1">
    <citation type="journal article" date="2023" name="G3 (Bethesda)">
        <title>A chromosome-level genome assembly of Zasmidium syzygii isolated from banana leaves.</title>
        <authorList>
            <person name="van Westerhoven A.C."/>
            <person name="Mehrabi R."/>
            <person name="Talebi R."/>
            <person name="Steentjes M.B.F."/>
            <person name="Corcolon B."/>
            <person name="Chong P.A."/>
            <person name="Kema G.H.J."/>
            <person name="Seidl M.F."/>
        </authorList>
    </citation>
    <scope>NUCLEOTIDE SEQUENCE [LARGE SCALE GENOMIC DNA]</scope>
    <source>
        <strain evidence="6 7">P124</strain>
    </source>
</reference>
<gene>
    <name evidence="6" type="ORF">PRZ48_005666</name>
</gene>
<evidence type="ECO:0000313" key="6">
    <source>
        <dbReference type="EMBL" id="KAK4502241.1"/>
    </source>
</evidence>
<accession>A0ABR0ELU7</accession>
<keyword evidence="3" id="KW-0805">Transcription regulation</keyword>
<dbReference type="Proteomes" id="UP001305779">
    <property type="component" value="Unassembled WGS sequence"/>
</dbReference>
<dbReference type="SUPFAM" id="SSF81383">
    <property type="entry name" value="F-box domain"/>
    <property type="match status" value="1"/>
</dbReference>
<evidence type="ECO:0000256" key="5">
    <source>
        <dbReference type="ARBA" id="ARBA00023242"/>
    </source>
</evidence>
<evidence type="ECO:0000313" key="7">
    <source>
        <dbReference type="Proteomes" id="UP001305779"/>
    </source>
</evidence>
<dbReference type="PANTHER" id="PTHR47660">
    <property type="entry name" value="TRANSCRIPTION FACTOR WITH C2H2 AND ZN(2)-CYS(6) DNA BINDING DOMAIN (EUROFUNG)-RELATED-RELATED"/>
    <property type="match status" value="1"/>
</dbReference>
<evidence type="ECO:0008006" key="8">
    <source>
        <dbReference type="Google" id="ProtNLM"/>
    </source>
</evidence>
<organism evidence="6 7">
    <name type="scientific">Zasmidium cellare</name>
    <name type="common">Wine cellar mold</name>
    <name type="synonym">Racodium cellare</name>
    <dbReference type="NCBI Taxonomy" id="395010"/>
    <lineage>
        <taxon>Eukaryota</taxon>
        <taxon>Fungi</taxon>
        <taxon>Dikarya</taxon>
        <taxon>Ascomycota</taxon>
        <taxon>Pezizomycotina</taxon>
        <taxon>Dothideomycetes</taxon>
        <taxon>Dothideomycetidae</taxon>
        <taxon>Mycosphaerellales</taxon>
        <taxon>Mycosphaerellaceae</taxon>
        <taxon>Zasmidium</taxon>
    </lineage>
</organism>
<comment type="caution">
    <text evidence="6">The sequence shown here is derived from an EMBL/GenBank/DDBJ whole genome shotgun (WGS) entry which is preliminary data.</text>
</comment>
<evidence type="ECO:0000256" key="2">
    <source>
        <dbReference type="ARBA" id="ARBA00022833"/>
    </source>
</evidence>
<proteinExistence type="predicted"/>
<evidence type="ECO:0000256" key="3">
    <source>
        <dbReference type="ARBA" id="ARBA00023015"/>
    </source>
</evidence>
<dbReference type="EMBL" id="JAXOVC010000004">
    <property type="protein sequence ID" value="KAK4502241.1"/>
    <property type="molecule type" value="Genomic_DNA"/>
</dbReference>
<keyword evidence="7" id="KW-1185">Reference proteome</keyword>
<sequence>MSTVDNVTQAFPVASARDSVDRWLPYDPVPDQWDKMNLYALGPQLSLNPIKAFTPRGPSWGRFSLLGKYMTQTIRSYPYMMHSDETYAPFIHRECMINSTLSTHKNEPGPLLRCTAIVELWRSKTRNNASYLWRILRMEQERLRQEISEYEDLMAINALQAVTIYFLLRVSSPDDEDTDFDVPLIQTMTQLSWRVRGVITAYCDVASPARPSVCDWVMAESLRRTIAALFIIELLFDISPGVINRRGNGPAMWSEMLLPCSRQLWEARTEAEWTQRYDLLGDERPYYGELLQHEYLDCDRSSLLDRWMANVDDFGRLVINIASVAEVAQGRGLRCLVQVASQNNAKIDWKHLPSCTPTQFPTLGKATSNFLMLRSCSPASNNNLTHEHPTFEMDWPHILRLPMELLLHIASFVDIETGILHLRLTCQALAAAALDRFAEAYISDLRCFIFDPSRLLRIKAITSTPYLASKISTLTFTICAYERSTWGMPVPTRERQGLQDAQETFAAYYNKEQFRKHRRSLRSSPSRHSRGWCLIRSIMQDLRHRPNCNIAIDTFGESDPGVMYLQMKAYSQAFVEGFLQVSFETGRSIQKLHLSDRLRLDPAKYGRGSRLLSVLRNVKTFYYDVYPDRNTDNSPHNPEYLAHFEASKLMMENLTNVRELKWAAAYGSWLEDIEKALGMAHPAVLLAVDKMVSLERLWLRDMALPNKRLLKMLQACSATLTSVRFENMHLEHDGDSWTTIFRCLRMMPRLQEIYIDDACMHDPGDKNIHVLQYLLSDDESFTRHREPPAEKYLPCQPFLDWNLEHGLIYKVEEYGSWEGI</sequence>
<keyword evidence="1" id="KW-0479">Metal-binding</keyword>
<keyword evidence="2" id="KW-0862">Zinc</keyword>
<dbReference type="InterPro" id="IPR036047">
    <property type="entry name" value="F-box-like_dom_sf"/>
</dbReference>
<protein>
    <recommendedName>
        <fullName evidence="8">F-box domain-containing protein</fullName>
    </recommendedName>
</protein>